<feature type="compositionally biased region" description="Basic and acidic residues" evidence="6">
    <location>
        <begin position="249"/>
        <end position="282"/>
    </location>
</feature>
<dbReference type="Gene3D" id="2.30.30.40">
    <property type="entry name" value="SH3 Domains"/>
    <property type="match status" value="1"/>
</dbReference>
<evidence type="ECO:0000256" key="1">
    <source>
        <dbReference type="ARBA" id="ARBA00004496"/>
    </source>
</evidence>
<sequence>MDTRRPKRPTTLALFPQRAQPRSQDTINNNSLAKKESWKDGRSSSPHITGESAQPGGSRLQKTGEKVLLGSRRTAPKPPGAGGGRTKTDSHTPAGAAADTQSRPQGDRLKTNSTSSLSSYPRRGVGAGGAGGAGGGRERGPSTAIGRGRGVGGGGRGGGGGEVAKRGGRLCEGRERNGPQQAVKGTPKVKAQKVEDKGKVLSRAGDRGKRSTGAAAGGGKVNNLLTGQNICVAAMVVPRTPIAPRKQRPKDPERSQDKKGTHDNRGSHDKRQRQQEEQRRTEATVQNDVRNQRSPTVLSRSNSESGSNRMSISSDIEGPPSDPLCPTTLPDRTNADIREEDGEGDVALSAGALNGNSETKRETEGTKLRGNSEAIPWKDAKNRQVEMDCDNTAIAVTTKDLTVPKGDAAAGLSYDRMKYTVDQHTHLELDLATELAKGRKDDDSDTETVYQSANEDEDPEYEEERTRIEREKRQEQRIEERKRREQQNTRREEVIKLIRQSKMASVTTCVEEPTSVKSRAPATRKFLNLFVNGNQYKSTGAESFGVFSCFLDGVEKQQSHRAVYRFVPRHADELYLETDDPVLMLSQSEDLWCQGYNMRSGSTGIFPTYYAARVSKEPNQAPTDAWMGRFSVRFLGSVQVPFHQGNHVLCAAMQKVACNRQISKQPPSSCVLEVSVSGLKISVQDKCCSSTRGDQCSHFFQLKNISFCGCHPKHSKYFGFISKHPDQQRFACHVVMSDRTSLPLAESVGRAFQQYYAEHIGYSCPTEDIFID</sequence>
<dbReference type="PANTHER" id="PTHR47437">
    <property type="entry name" value="JNK-INTERACTING PROTEIN 1-LIKE PROTEIN"/>
    <property type="match status" value="1"/>
</dbReference>
<dbReference type="SUPFAM" id="SSF50729">
    <property type="entry name" value="PH domain-like"/>
    <property type="match status" value="1"/>
</dbReference>
<feature type="compositionally biased region" description="Polar residues" evidence="6">
    <location>
        <begin position="283"/>
        <end position="314"/>
    </location>
</feature>
<dbReference type="InterPro" id="IPR047178">
    <property type="entry name" value="JIP1_scaffold"/>
</dbReference>
<dbReference type="AlphaFoldDB" id="A0AA47N820"/>
<feature type="compositionally biased region" description="Basic and acidic residues" evidence="6">
    <location>
        <begin position="192"/>
        <end position="209"/>
    </location>
</feature>
<keyword evidence="9" id="KW-0808">Transferase</keyword>
<evidence type="ECO:0000256" key="3">
    <source>
        <dbReference type="ARBA" id="ARBA00022443"/>
    </source>
</evidence>
<evidence type="ECO:0000259" key="7">
    <source>
        <dbReference type="PROSITE" id="PS01179"/>
    </source>
</evidence>
<comment type="caution">
    <text evidence="9">The sequence shown here is derived from an EMBL/GenBank/DDBJ whole genome shotgun (WGS) entry which is preliminary data.</text>
</comment>
<feature type="compositionally biased region" description="Polar residues" evidence="6">
    <location>
        <begin position="20"/>
        <end position="32"/>
    </location>
</feature>
<dbReference type="Pfam" id="PF14604">
    <property type="entry name" value="SH3_9"/>
    <property type="match status" value="1"/>
</dbReference>
<feature type="region of interest" description="Disordered" evidence="6">
    <location>
        <begin position="436"/>
        <end position="489"/>
    </location>
</feature>
<dbReference type="Gene3D" id="2.30.29.30">
    <property type="entry name" value="Pleckstrin-homology domain (PH domain)/Phosphotyrosine-binding domain (PTB)"/>
    <property type="match status" value="1"/>
</dbReference>
<name>A0AA47N820_MERPO</name>
<evidence type="ECO:0000256" key="2">
    <source>
        <dbReference type="ARBA" id="ARBA00009866"/>
    </source>
</evidence>
<feature type="compositionally biased region" description="Basic and acidic residues" evidence="6">
    <location>
        <begin position="464"/>
        <end position="489"/>
    </location>
</feature>
<feature type="region of interest" description="Disordered" evidence="6">
    <location>
        <begin position="238"/>
        <end position="368"/>
    </location>
</feature>
<feature type="region of interest" description="Disordered" evidence="6">
    <location>
        <begin position="1"/>
        <end position="223"/>
    </location>
</feature>
<keyword evidence="3 5" id="KW-0728">SH3 domain</keyword>
<dbReference type="GO" id="GO:0046328">
    <property type="term" value="P:regulation of JNK cascade"/>
    <property type="evidence" value="ECO:0007669"/>
    <property type="project" value="InterPro"/>
</dbReference>
<dbReference type="InterPro" id="IPR011993">
    <property type="entry name" value="PH-like_dom_sf"/>
</dbReference>
<evidence type="ECO:0000313" key="10">
    <source>
        <dbReference type="Proteomes" id="UP001174136"/>
    </source>
</evidence>
<gene>
    <name evidence="9" type="primary">MAPK8IP1_1</name>
    <name evidence="9" type="ORF">N1851_004923</name>
</gene>
<keyword evidence="10" id="KW-1185">Reference proteome</keyword>
<feature type="compositionally biased region" description="Acidic residues" evidence="6">
    <location>
        <begin position="454"/>
        <end position="463"/>
    </location>
</feature>
<dbReference type="SMART" id="SM00462">
    <property type="entry name" value="PTB"/>
    <property type="match status" value="1"/>
</dbReference>
<evidence type="ECO:0000256" key="4">
    <source>
        <dbReference type="ARBA" id="ARBA00022490"/>
    </source>
</evidence>
<feature type="compositionally biased region" description="Basic and acidic residues" evidence="6">
    <location>
        <begin position="163"/>
        <end position="177"/>
    </location>
</feature>
<feature type="compositionally biased region" description="Basic and acidic residues" evidence="6">
    <location>
        <begin position="358"/>
        <end position="367"/>
    </location>
</feature>
<dbReference type="GO" id="GO:0016301">
    <property type="term" value="F:kinase activity"/>
    <property type="evidence" value="ECO:0007669"/>
    <property type="project" value="UniProtKB-KW"/>
</dbReference>
<keyword evidence="9" id="KW-0418">Kinase</keyword>
<dbReference type="CDD" id="cd01212">
    <property type="entry name" value="PTB_JIP"/>
    <property type="match status" value="1"/>
</dbReference>
<dbReference type="SMART" id="SM00326">
    <property type="entry name" value="SH3"/>
    <property type="match status" value="1"/>
</dbReference>
<dbReference type="GO" id="GO:0007254">
    <property type="term" value="P:JNK cascade"/>
    <property type="evidence" value="ECO:0007669"/>
    <property type="project" value="TreeGrafter"/>
</dbReference>
<dbReference type="PROSITE" id="PS01179">
    <property type="entry name" value="PID"/>
    <property type="match status" value="1"/>
</dbReference>
<dbReference type="PANTHER" id="PTHR47437:SF3">
    <property type="entry name" value="C-JUN-AMINO-TERMINAL KINASE-INTERACTING PROTEIN 1"/>
    <property type="match status" value="1"/>
</dbReference>
<dbReference type="GO" id="GO:0005078">
    <property type="term" value="F:MAP-kinase scaffold activity"/>
    <property type="evidence" value="ECO:0007669"/>
    <property type="project" value="TreeGrafter"/>
</dbReference>
<evidence type="ECO:0000256" key="6">
    <source>
        <dbReference type="SAM" id="MobiDB-lite"/>
    </source>
</evidence>
<dbReference type="InterPro" id="IPR006020">
    <property type="entry name" value="PTB/PI_dom"/>
</dbReference>
<protein>
    <submittedName>
        <fullName evidence="9">C-Jun-amino-terminal kinase-interacting protein 1</fullName>
    </submittedName>
</protein>
<reference evidence="9" key="1">
    <citation type="journal article" date="2023" name="Front. Mar. Sci.">
        <title>A new Merluccius polli reference genome to investigate the effects of global change in West African waters.</title>
        <authorList>
            <person name="Mateo J.L."/>
            <person name="Blanco-Fernandez C."/>
            <person name="Garcia-Vazquez E."/>
            <person name="Machado-Schiaffino G."/>
        </authorList>
    </citation>
    <scope>NUCLEOTIDE SEQUENCE</scope>
    <source>
        <strain evidence="9">C29</strain>
        <tissue evidence="9">Fin</tissue>
    </source>
</reference>
<dbReference type="InterPro" id="IPR001452">
    <property type="entry name" value="SH3_domain"/>
</dbReference>
<dbReference type="GO" id="GO:0008432">
    <property type="term" value="F:JUN kinase binding"/>
    <property type="evidence" value="ECO:0007669"/>
    <property type="project" value="TreeGrafter"/>
</dbReference>
<dbReference type="Pfam" id="PF00640">
    <property type="entry name" value="PID"/>
    <property type="match status" value="1"/>
</dbReference>
<feature type="compositionally biased region" description="Gly residues" evidence="6">
    <location>
        <begin position="125"/>
        <end position="135"/>
    </location>
</feature>
<comment type="subcellular location">
    <subcellularLocation>
        <location evidence="1">Cytoplasm</location>
    </subcellularLocation>
</comment>
<proteinExistence type="inferred from homology"/>
<dbReference type="FunFam" id="2.30.30.40:FF:000032">
    <property type="entry name" value="Putative C-Jun-amino-terminal kinase-interacting protein 2"/>
    <property type="match status" value="1"/>
</dbReference>
<evidence type="ECO:0000259" key="8">
    <source>
        <dbReference type="PROSITE" id="PS50002"/>
    </source>
</evidence>
<feature type="compositionally biased region" description="Gly residues" evidence="6">
    <location>
        <begin position="147"/>
        <end position="162"/>
    </location>
</feature>
<dbReference type="PROSITE" id="PS50002">
    <property type="entry name" value="SH3"/>
    <property type="match status" value="1"/>
</dbReference>
<organism evidence="9 10">
    <name type="scientific">Merluccius polli</name>
    <name type="common">Benguela hake</name>
    <name type="synonym">Merluccius cadenati</name>
    <dbReference type="NCBI Taxonomy" id="89951"/>
    <lineage>
        <taxon>Eukaryota</taxon>
        <taxon>Metazoa</taxon>
        <taxon>Chordata</taxon>
        <taxon>Craniata</taxon>
        <taxon>Vertebrata</taxon>
        <taxon>Euteleostomi</taxon>
        <taxon>Actinopterygii</taxon>
        <taxon>Neopterygii</taxon>
        <taxon>Teleostei</taxon>
        <taxon>Neoteleostei</taxon>
        <taxon>Acanthomorphata</taxon>
        <taxon>Zeiogadaria</taxon>
        <taxon>Gadariae</taxon>
        <taxon>Gadiformes</taxon>
        <taxon>Gadoidei</taxon>
        <taxon>Merlucciidae</taxon>
        <taxon>Merluccius</taxon>
    </lineage>
</organism>
<feature type="compositionally biased region" description="Basic and acidic residues" evidence="6">
    <location>
        <begin position="33"/>
        <end position="42"/>
    </location>
</feature>
<accession>A0AA47N820</accession>
<comment type="similarity">
    <text evidence="2">Belongs to the JIP scaffold family.</text>
</comment>
<feature type="domain" description="SH3" evidence="8">
    <location>
        <begin position="555"/>
        <end position="616"/>
    </location>
</feature>
<feature type="domain" description="PID" evidence="7">
    <location>
        <begin position="630"/>
        <end position="758"/>
    </location>
</feature>
<dbReference type="Proteomes" id="UP001174136">
    <property type="component" value="Unassembled WGS sequence"/>
</dbReference>
<dbReference type="EMBL" id="JAOPHQ010000851">
    <property type="protein sequence ID" value="KAK0153414.1"/>
    <property type="molecule type" value="Genomic_DNA"/>
</dbReference>
<keyword evidence="4" id="KW-0963">Cytoplasm</keyword>
<evidence type="ECO:0000256" key="5">
    <source>
        <dbReference type="PROSITE-ProRule" id="PRU00192"/>
    </source>
</evidence>
<evidence type="ECO:0000313" key="9">
    <source>
        <dbReference type="EMBL" id="KAK0153414.1"/>
    </source>
</evidence>
<dbReference type="GO" id="GO:0005737">
    <property type="term" value="C:cytoplasm"/>
    <property type="evidence" value="ECO:0007669"/>
    <property type="project" value="UniProtKB-SubCell"/>
</dbReference>